<organism evidence="4 5">
    <name type="scientific">Paraurantiacibacter namhicola</name>
    <dbReference type="NCBI Taxonomy" id="645517"/>
    <lineage>
        <taxon>Bacteria</taxon>
        <taxon>Pseudomonadati</taxon>
        <taxon>Pseudomonadota</taxon>
        <taxon>Alphaproteobacteria</taxon>
        <taxon>Sphingomonadales</taxon>
        <taxon>Erythrobacteraceae</taxon>
        <taxon>Paraurantiacibacter</taxon>
    </lineage>
</organism>
<dbReference type="SUPFAM" id="SSF53474">
    <property type="entry name" value="alpha/beta-Hydrolases"/>
    <property type="match status" value="1"/>
</dbReference>
<dbReference type="Pfam" id="PF00326">
    <property type="entry name" value="Peptidase_S9"/>
    <property type="match status" value="1"/>
</dbReference>
<keyword evidence="5" id="KW-1185">Reference proteome</keyword>
<keyword evidence="2" id="KW-0732">Signal</keyword>
<reference evidence="4 5" key="1">
    <citation type="submission" date="2016-07" db="EMBL/GenBank/DDBJ databases">
        <title>Complete genome sequence of Altererythrobacter namhicola JCM 16345T, containing esterase-encoding genes.</title>
        <authorList>
            <person name="Cheng H."/>
            <person name="Wu Y.-H."/>
            <person name="Jian S.-L."/>
            <person name="Huo Y.-Y."/>
            <person name="Wang C.-S."/>
            <person name="Xu X.-W."/>
        </authorList>
    </citation>
    <scope>NUCLEOTIDE SEQUENCE [LARGE SCALE GENOMIC DNA]</scope>
    <source>
        <strain evidence="4 5">JCM 16345</strain>
    </source>
</reference>
<dbReference type="InterPro" id="IPR029058">
    <property type="entry name" value="AB_hydrolase_fold"/>
</dbReference>
<dbReference type="KEGG" id="anh:A6F65_00212"/>
<feature type="domain" description="Peptidase S9 prolyl oligopeptidase catalytic" evidence="3">
    <location>
        <begin position="437"/>
        <end position="637"/>
    </location>
</feature>
<dbReference type="OrthoDB" id="1094230at2"/>
<dbReference type="PATRIC" id="fig|645517.4.peg.212"/>
<evidence type="ECO:0000259" key="3">
    <source>
        <dbReference type="Pfam" id="PF00326"/>
    </source>
</evidence>
<dbReference type="Proteomes" id="UP000092698">
    <property type="component" value="Chromosome"/>
</dbReference>
<evidence type="ECO:0000256" key="1">
    <source>
        <dbReference type="ARBA" id="ARBA00022801"/>
    </source>
</evidence>
<name>A0A1C7D515_9SPHN</name>
<dbReference type="InterPro" id="IPR001375">
    <property type="entry name" value="Peptidase_S9_cat"/>
</dbReference>
<accession>A0A1C7D515</accession>
<dbReference type="AlphaFoldDB" id="A0A1C7D515"/>
<gene>
    <name evidence="4" type="ORF">A6F65_00212</name>
</gene>
<feature type="chain" id="PRO_5008884261" evidence="2">
    <location>
        <begin position="26"/>
        <end position="640"/>
    </location>
</feature>
<dbReference type="PANTHER" id="PTHR42776:SF27">
    <property type="entry name" value="DIPEPTIDYL PEPTIDASE FAMILY MEMBER 6"/>
    <property type="match status" value="1"/>
</dbReference>
<sequence length="640" mass="71601">MRVYARFLAPLALLGAGVVATPAAAERPVTDFTSQEVIDWAKISPDGTKMVADMEIEGERRLTIFPLNGQGESLPLQMGEGEVHYVEWVGNDWIVLMVGRDGYWRNYETYITRLVALKVDGSEQHELSPPKGMTPEGYHPYGGTVRWVAKDGSPNILVEFTPNPFDTTPEGRFPRVAKVDIAKDKWTFVTPAMEGVRNWYADTTGAVRVGAGREKGGVSRLVYREDGESGLFKEVNSVGRVEQLPVPRLFLRDDKALVVSRHEGYSAVYEMDLTTMQTGAKVFGAPGYDVSGILTDPVNPNGLRGITYEDSRSRVQWFDPRFNAAQDVIDATFGPGNARIASSSYDANQHIIKVNRGESPGYYFYDVAAKRIAPIAKPTSDQRWAPTRAVKYKARDGLEIEAFLTLPRDKEAKNLPVLIMPHGGPRVRDYEGWDLWAQFFADRGYLVIQPNYRGSTGYGFEFERAGVGEWGLKMQDDLDDALAWAVSEGLADGSRACMIGGSYGGYAAMRAAQRNPDLYRCAISFAGASDLQDMMTTDQGDFVDVTDITEYWKEQTKDLKAVSPVNYPEQFGTPILLVHGKEDKRVPVRHSRRMAEALRKAGKPYVYIEQEENDHHFTRDEDMHQFLLEAEKFLDQHNPA</sequence>
<protein>
    <submittedName>
        <fullName evidence="4">Esterase</fullName>
    </submittedName>
</protein>
<dbReference type="PANTHER" id="PTHR42776">
    <property type="entry name" value="SERINE PEPTIDASE S9 FAMILY MEMBER"/>
    <property type="match status" value="1"/>
</dbReference>
<dbReference type="Gene3D" id="3.40.50.1820">
    <property type="entry name" value="alpha/beta hydrolase"/>
    <property type="match status" value="1"/>
</dbReference>
<feature type="signal peptide" evidence="2">
    <location>
        <begin position="1"/>
        <end position="25"/>
    </location>
</feature>
<dbReference type="EMBL" id="CP016545">
    <property type="protein sequence ID" value="ANU06539.1"/>
    <property type="molecule type" value="Genomic_DNA"/>
</dbReference>
<keyword evidence="1" id="KW-0378">Hydrolase</keyword>
<dbReference type="GO" id="GO:0006508">
    <property type="term" value="P:proteolysis"/>
    <property type="evidence" value="ECO:0007669"/>
    <property type="project" value="InterPro"/>
</dbReference>
<dbReference type="GO" id="GO:0004252">
    <property type="term" value="F:serine-type endopeptidase activity"/>
    <property type="evidence" value="ECO:0007669"/>
    <property type="project" value="TreeGrafter"/>
</dbReference>
<dbReference type="SUPFAM" id="SSF69322">
    <property type="entry name" value="Tricorn protease domain 2"/>
    <property type="match status" value="1"/>
</dbReference>
<proteinExistence type="predicted"/>
<evidence type="ECO:0000313" key="4">
    <source>
        <dbReference type="EMBL" id="ANU06539.1"/>
    </source>
</evidence>
<dbReference type="STRING" id="645517.A6F65_00212"/>
<dbReference type="SUPFAM" id="SSF82171">
    <property type="entry name" value="DPP6 N-terminal domain-like"/>
    <property type="match status" value="1"/>
</dbReference>
<evidence type="ECO:0000256" key="2">
    <source>
        <dbReference type="SAM" id="SignalP"/>
    </source>
</evidence>
<evidence type="ECO:0000313" key="5">
    <source>
        <dbReference type="Proteomes" id="UP000092698"/>
    </source>
</evidence>
<dbReference type="RefSeq" id="WP_067784839.1">
    <property type="nucleotide sequence ID" value="NZ_CP016545.1"/>
</dbReference>